<dbReference type="InterPro" id="IPR051589">
    <property type="entry name" value="Sialate-O-sulfotransferase"/>
</dbReference>
<proteinExistence type="inferred from homology"/>
<dbReference type="OrthoDB" id="6351622at2759"/>
<dbReference type="PANTHER" id="PTHR45964">
    <property type="entry name" value="WSCD FAMILY MEMBER CG9164"/>
    <property type="match status" value="1"/>
</dbReference>
<keyword evidence="3" id="KW-1185">Reference proteome</keyword>
<dbReference type="RefSeq" id="XP_047741670.1">
    <property type="nucleotide sequence ID" value="XM_047885714.1"/>
</dbReference>
<dbReference type="InterPro" id="IPR027417">
    <property type="entry name" value="P-loop_NTPase"/>
</dbReference>
<dbReference type="AlphaFoldDB" id="A0A979FWM5"/>
<organism evidence="3 4">
    <name type="scientific">Hyalella azteca</name>
    <name type="common">Amphipod</name>
    <dbReference type="NCBI Taxonomy" id="294128"/>
    <lineage>
        <taxon>Eukaryota</taxon>
        <taxon>Metazoa</taxon>
        <taxon>Ecdysozoa</taxon>
        <taxon>Arthropoda</taxon>
        <taxon>Crustacea</taxon>
        <taxon>Multicrustacea</taxon>
        <taxon>Malacostraca</taxon>
        <taxon>Eumalacostraca</taxon>
        <taxon>Peracarida</taxon>
        <taxon>Amphipoda</taxon>
        <taxon>Senticaudata</taxon>
        <taxon>Talitrida</taxon>
        <taxon>Talitroidea</taxon>
        <taxon>Hyalellidae</taxon>
        <taxon>Hyalella</taxon>
    </lineage>
</organism>
<evidence type="ECO:0000259" key="2">
    <source>
        <dbReference type="Pfam" id="PF00685"/>
    </source>
</evidence>
<dbReference type="GeneID" id="108667924"/>
<comment type="similarity">
    <text evidence="1">Belongs to the WSCD family.</text>
</comment>
<name>A0A979FWM5_HYAAZ</name>
<dbReference type="InterPro" id="IPR000863">
    <property type="entry name" value="Sulfotransferase_dom"/>
</dbReference>
<dbReference type="KEGG" id="hazt:108667924"/>
<gene>
    <name evidence="4" type="primary">LOC108667924</name>
</gene>
<dbReference type="OMA" id="NTICNER"/>
<dbReference type="Gene3D" id="3.40.50.300">
    <property type="entry name" value="P-loop containing nucleotide triphosphate hydrolases"/>
    <property type="match status" value="1"/>
</dbReference>
<evidence type="ECO:0000313" key="3">
    <source>
        <dbReference type="Proteomes" id="UP000694843"/>
    </source>
</evidence>
<dbReference type="PANTHER" id="PTHR45964:SF5">
    <property type="entry name" value="WSCD FAMILY MEMBER CG9164"/>
    <property type="match status" value="1"/>
</dbReference>
<dbReference type="SUPFAM" id="SSF52540">
    <property type="entry name" value="P-loop containing nucleoside triphosphate hydrolases"/>
    <property type="match status" value="1"/>
</dbReference>
<dbReference type="Proteomes" id="UP000694843">
    <property type="component" value="Unplaced"/>
</dbReference>
<dbReference type="Pfam" id="PF00685">
    <property type="entry name" value="Sulfotransfer_1"/>
    <property type="match status" value="1"/>
</dbReference>
<protein>
    <submittedName>
        <fullName evidence="4">WSC domain-containing protein 1-like</fullName>
    </submittedName>
</protein>
<dbReference type="GO" id="GO:0008146">
    <property type="term" value="F:sulfotransferase activity"/>
    <property type="evidence" value="ECO:0007669"/>
    <property type="project" value="InterPro"/>
</dbReference>
<accession>A0A979FWM5</accession>
<evidence type="ECO:0000256" key="1">
    <source>
        <dbReference type="ARBA" id="ARBA00010236"/>
    </source>
</evidence>
<reference evidence="4" key="1">
    <citation type="submission" date="2025-08" db="UniProtKB">
        <authorList>
            <consortium name="RefSeq"/>
        </authorList>
    </citation>
    <scope>IDENTIFICATION</scope>
    <source>
        <tissue evidence="4">Whole organism</tissue>
    </source>
</reference>
<feature type="domain" description="Sulfotransferase" evidence="2">
    <location>
        <begin position="47"/>
        <end position="236"/>
    </location>
</feature>
<sequence>MIIPGCRASRLLVVLTVFSLTLFIATLCRSHYHVGRFETRLGVDIPRVYLISFPRSGNTWTRYLVEGATGIFTGSVYEDKELYRIGYLGEKEKVASNTTLLIKDHLLGNKPPPRDGPIIFIVRDPRKAIASYLVFRQAVKLDPENKQLYRGSEQTLRGTDFKRRTINLIFHWEQVATKALTSPTVLVLRYEDIKADAIKSVRQILAFLNIRPDEDRLACLARHVQGKVNRGQPEMNPYTVELELMFSAAIARVSALMKSKGWPPLSYS</sequence>
<evidence type="ECO:0000313" key="4">
    <source>
        <dbReference type="RefSeq" id="XP_047741670.1"/>
    </source>
</evidence>